<evidence type="ECO:0000256" key="2">
    <source>
        <dbReference type="ARBA" id="ARBA00022448"/>
    </source>
</evidence>
<feature type="transmembrane region" description="Helical" evidence="8">
    <location>
        <begin position="36"/>
        <end position="60"/>
    </location>
</feature>
<dbReference type="PANTHER" id="PTHR43227:SF8">
    <property type="entry name" value="DIACETYLCHITOBIOSE UPTAKE SYSTEM PERMEASE PROTEIN DASB"/>
    <property type="match status" value="1"/>
</dbReference>
<dbReference type="SUPFAM" id="SSF161098">
    <property type="entry name" value="MetI-like"/>
    <property type="match status" value="1"/>
</dbReference>
<dbReference type="STRING" id="198628.Dda3937_01151"/>
<dbReference type="AlphaFoldDB" id="E0SEM7"/>
<feature type="domain" description="ABC transmembrane type-1" evidence="9">
    <location>
        <begin position="90"/>
        <end position="305"/>
    </location>
</feature>
<evidence type="ECO:0000313" key="10">
    <source>
        <dbReference type="EMBL" id="ADM96280.1"/>
    </source>
</evidence>
<comment type="subcellular location">
    <subcellularLocation>
        <location evidence="1">Cell inner membrane</location>
        <topology evidence="1">Multi-pass membrane protein</topology>
    </subcellularLocation>
    <subcellularLocation>
        <location evidence="8">Cell membrane</location>
        <topology evidence="8">Multi-pass membrane protein</topology>
    </subcellularLocation>
</comment>
<dbReference type="KEGG" id="ddd:Dda3937_01151"/>
<dbReference type="InterPro" id="IPR050809">
    <property type="entry name" value="UgpAE/MalFG_permease"/>
</dbReference>
<dbReference type="HOGENOM" id="CLU_016047_0_0_6"/>
<protein>
    <submittedName>
        <fullName evidence="10">Sugar ABC transporter, permease protein</fullName>
    </submittedName>
</protein>
<dbReference type="CDD" id="cd06261">
    <property type="entry name" value="TM_PBP2"/>
    <property type="match status" value="1"/>
</dbReference>
<name>E0SEM7_DICD3</name>
<proteinExistence type="inferred from homology"/>
<evidence type="ECO:0000256" key="1">
    <source>
        <dbReference type="ARBA" id="ARBA00004429"/>
    </source>
</evidence>
<dbReference type="EMBL" id="CP002038">
    <property type="protein sequence ID" value="ADM96280.1"/>
    <property type="molecule type" value="Genomic_DNA"/>
</dbReference>
<evidence type="ECO:0000256" key="5">
    <source>
        <dbReference type="ARBA" id="ARBA00022692"/>
    </source>
</evidence>
<organism evidence="10 11">
    <name type="scientific">Dickeya dadantii (strain 3937)</name>
    <name type="common">Erwinia chrysanthemi (strain 3937)</name>
    <dbReference type="NCBI Taxonomy" id="198628"/>
    <lineage>
        <taxon>Bacteria</taxon>
        <taxon>Pseudomonadati</taxon>
        <taxon>Pseudomonadota</taxon>
        <taxon>Gammaproteobacteria</taxon>
        <taxon>Enterobacterales</taxon>
        <taxon>Pectobacteriaceae</taxon>
        <taxon>Dickeya</taxon>
    </lineage>
</organism>
<keyword evidence="6 8" id="KW-1133">Transmembrane helix</keyword>
<keyword evidence="7 8" id="KW-0472">Membrane</keyword>
<dbReference type="PROSITE" id="PS50928">
    <property type="entry name" value="ABC_TM1"/>
    <property type="match status" value="1"/>
</dbReference>
<dbReference type="PANTHER" id="PTHR43227">
    <property type="entry name" value="BLL4140 PROTEIN"/>
    <property type="match status" value="1"/>
</dbReference>
<evidence type="ECO:0000256" key="8">
    <source>
        <dbReference type="RuleBase" id="RU363032"/>
    </source>
</evidence>
<keyword evidence="5 8" id="KW-0812">Transmembrane</keyword>
<evidence type="ECO:0000256" key="7">
    <source>
        <dbReference type="ARBA" id="ARBA00023136"/>
    </source>
</evidence>
<keyword evidence="2 8" id="KW-0813">Transport</keyword>
<dbReference type="SUPFAM" id="SSF160964">
    <property type="entry name" value="MalF N-terminal region-like"/>
    <property type="match status" value="1"/>
</dbReference>
<dbReference type="InterPro" id="IPR035906">
    <property type="entry name" value="MetI-like_sf"/>
</dbReference>
<comment type="similarity">
    <text evidence="8">Belongs to the binding-protein-dependent transport system permease family.</text>
</comment>
<keyword evidence="3" id="KW-1003">Cell membrane</keyword>
<dbReference type="Gene3D" id="1.10.3720.10">
    <property type="entry name" value="MetI-like"/>
    <property type="match status" value="1"/>
</dbReference>
<evidence type="ECO:0000313" key="11">
    <source>
        <dbReference type="Proteomes" id="UP000006859"/>
    </source>
</evidence>
<evidence type="ECO:0000256" key="6">
    <source>
        <dbReference type="ARBA" id="ARBA00022989"/>
    </source>
</evidence>
<feature type="transmembrane region" description="Helical" evidence="8">
    <location>
        <begin position="87"/>
        <end position="105"/>
    </location>
</feature>
<dbReference type="Proteomes" id="UP000006859">
    <property type="component" value="Chromosome"/>
</dbReference>
<evidence type="ECO:0000256" key="3">
    <source>
        <dbReference type="ARBA" id="ARBA00022475"/>
    </source>
</evidence>
<reference evidence="10 11" key="1">
    <citation type="journal article" date="2011" name="J. Bacteriol.">
        <title>Genome sequence of the plant-pathogenic bacterium Dickeya dadantii 3937.</title>
        <authorList>
            <person name="Glasner J.D."/>
            <person name="Yang C.H."/>
            <person name="Reverchon S."/>
            <person name="Hugouvieux-Cotte-Pattat N."/>
            <person name="Condemine G."/>
            <person name="Bohin J.P."/>
            <person name="Van Gijsegem F."/>
            <person name="Yang S."/>
            <person name="Franza T."/>
            <person name="Expert D."/>
            <person name="Plunkett G. III"/>
            <person name="San Francisco M.J."/>
            <person name="Charkowski A.O."/>
            <person name="Py B."/>
            <person name="Bell K."/>
            <person name="Rauscher L."/>
            <person name="Rodriguez-Palenzuela P."/>
            <person name="Toussaint A."/>
            <person name="Holeva M.C."/>
            <person name="He S.Y."/>
            <person name="Douet V."/>
            <person name="Boccara M."/>
            <person name="Blanco C."/>
            <person name="Toth I."/>
            <person name="Anderson B.D."/>
            <person name="Biehl B.S."/>
            <person name="Mau B."/>
            <person name="Flynn S.M."/>
            <person name="Barras F."/>
            <person name="Lindeberg M."/>
            <person name="Birch P.R."/>
            <person name="Tsuyumu S."/>
            <person name="Shi X."/>
            <person name="Hibbing M."/>
            <person name="Yap M.N."/>
            <person name="Carpentier M."/>
            <person name="Dassa E."/>
            <person name="Umehara M."/>
            <person name="Kim J.F."/>
            <person name="Rusch M."/>
            <person name="Soni P."/>
            <person name="Mayhew G.F."/>
            <person name="Fouts D.E."/>
            <person name="Gill S.R."/>
            <person name="Blattner F.R."/>
            <person name="Keen N.T."/>
            <person name="Perna N.T."/>
        </authorList>
    </citation>
    <scope>NUCLEOTIDE SEQUENCE [LARGE SCALE GENOMIC DNA]</scope>
    <source>
        <strain evidence="10 11">3937</strain>
    </source>
</reference>
<evidence type="ECO:0000259" key="9">
    <source>
        <dbReference type="PROSITE" id="PS50928"/>
    </source>
</evidence>
<keyword evidence="11" id="KW-1185">Reference proteome</keyword>
<dbReference type="Pfam" id="PF00528">
    <property type="entry name" value="BPD_transp_1"/>
    <property type="match status" value="1"/>
</dbReference>
<feature type="transmembrane region" description="Helical" evidence="8">
    <location>
        <begin position="283"/>
        <end position="304"/>
    </location>
</feature>
<evidence type="ECO:0000256" key="4">
    <source>
        <dbReference type="ARBA" id="ARBA00022519"/>
    </source>
</evidence>
<gene>
    <name evidence="10" type="ordered locus">Dda3937_01151</name>
</gene>
<dbReference type="GO" id="GO:0005886">
    <property type="term" value="C:plasma membrane"/>
    <property type="evidence" value="ECO:0007669"/>
    <property type="project" value="UniProtKB-SubCell"/>
</dbReference>
<dbReference type="InterPro" id="IPR000515">
    <property type="entry name" value="MetI-like"/>
</dbReference>
<feature type="transmembrane region" description="Helical" evidence="8">
    <location>
        <begin position="111"/>
        <end position="134"/>
    </location>
</feature>
<sequence length="324" mass="35150">MIEGAAGERASPALTSEVAMPVTLSNRPAGVHPARWLAPAISVLAVFFVAPMLLNLVIAFSDMGSNLQISAFGTDNLMRLLVADKRLPAILLTTLVYVVSTLLLFNLGLGIVLAIATTAVPPALGALFRGIWFLPRISPSVLYALLWIWAADPSPHSLINQVVVGVFRLPPLNLRNDHPMILIVVANGLVGTSFAMVILASTIRAIPAHLWHAARVDGAGEWSVIRHVVLPALKSPVCFIALYQALSLMVTYEYILLITGGGPVYDTTTYALYIYRRAFESGAYGYGAMLALGLMVFGGLLTLLQWRMMNMRAQFTPPRIEVMR</sequence>
<dbReference type="GO" id="GO:0055085">
    <property type="term" value="P:transmembrane transport"/>
    <property type="evidence" value="ECO:0007669"/>
    <property type="project" value="InterPro"/>
</dbReference>
<accession>E0SEM7</accession>
<keyword evidence="4" id="KW-0997">Cell inner membrane</keyword>
<feature type="transmembrane region" description="Helical" evidence="8">
    <location>
        <begin position="179"/>
        <end position="203"/>
    </location>
</feature>
<dbReference type="eggNOG" id="COG1175">
    <property type="taxonomic scope" value="Bacteria"/>
</dbReference>